<dbReference type="AlphaFoldDB" id="A0A1Y2E5U3"/>
<accession>A0A1Y2E5U3</accession>
<sequence length="114" mass="13009">MISKNSPNSSETSNKKSKSKNKNLQENYESSRFDSDSSIDTLSSLLSFSSSDLNIDSEVEARLNNRYSLMSVDDTETTKEEIIEKGSDERTKNIPDNEIVEIKNKRVIFHEKKI</sequence>
<comment type="caution">
    <text evidence="2">The sequence shown here is derived from an EMBL/GenBank/DDBJ whole genome shotgun (WGS) entry which is preliminary data.</text>
</comment>
<evidence type="ECO:0000313" key="3">
    <source>
        <dbReference type="Proteomes" id="UP000193920"/>
    </source>
</evidence>
<name>A0A1Y2E5U3_9FUNG</name>
<feature type="compositionally biased region" description="Low complexity" evidence="1">
    <location>
        <begin position="1"/>
        <end position="12"/>
    </location>
</feature>
<protein>
    <submittedName>
        <fullName evidence="2">Uncharacterized protein</fullName>
    </submittedName>
</protein>
<evidence type="ECO:0000256" key="1">
    <source>
        <dbReference type="SAM" id="MobiDB-lite"/>
    </source>
</evidence>
<organism evidence="2 3">
    <name type="scientific">Neocallimastix californiae</name>
    <dbReference type="NCBI Taxonomy" id="1754190"/>
    <lineage>
        <taxon>Eukaryota</taxon>
        <taxon>Fungi</taxon>
        <taxon>Fungi incertae sedis</taxon>
        <taxon>Chytridiomycota</taxon>
        <taxon>Chytridiomycota incertae sedis</taxon>
        <taxon>Neocallimastigomycetes</taxon>
        <taxon>Neocallimastigales</taxon>
        <taxon>Neocallimastigaceae</taxon>
        <taxon>Neocallimastix</taxon>
    </lineage>
</organism>
<keyword evidence="3" id="KW-1185">Reference proteome</keyword>
<evidence type="ECO:0000313" key="2">
    <source>
        <dbReference type="EMBL" id="ORY66879.1"/>
    </source>
</evidence>
<dbReference type="Proteomes" id="UP000193920">
    <property type="component" value="Unassembled WGS sequence"/>
</dbReference>
<proteinExistence type="predicted"/>
<dbReference type="EMBL" id="MCOG01000049">
    <property type="protein sequence ID" value="ORY66879.1"/>
    <property type="molecule type" value="Genomic_DNA"/>
</dbReference>
<feature type="region of interest" description="Disordered" evidence="1">
    <location>
        <begin position="1"/>
        <end position="37"/>
    </location>
</feature>
<reference evidence="2 3" key="1">
    <citation type="submission" date="2016-08" db="EMBL/GenBank/DDBJ databases">
        <title>A Parts List for Fungal Cellulosomes Revealed by Comparative Genomics.</title>
        <authorList>
            <consortium name="DOE Joint Genome Institute"/>
            <person name="Haitjema C.H."/>
            <person name="Gilmore S.P."/>
            <person name="Henske J.K."/>
            <person name="Solomon K.V."/>
            <person name="De Groot R."/>
            <person name="Kuo A."/>
            <person name="Mondo S.J."/>
            <person name="Salamov A.A."/>
            <person name="Labutti K."/>
            <person name="Zhao Z."/>
            <person name="Chiniquy J."/>
            <person name="Barry K."/>
            <person name="Brewer H.M."/>
            <person name="Purvine S.O."/>
            <person name="Wright A.T."/>
            <person name="Boxma B."/>
            <person name="Van Alen T."/>
            <person name="Hackstein J.H."/>
            <person name="Baker S.E."/>
            <person name="Grigoriev I.V."/>
            <person name="O'Malley M.A."/>
        </authorList>
    </citation>
    <scope>NUCLEOTIDE SEQUENCE [LARGE SCALE GENOMIC DNA]</scope>
    <source>
        <strain evidence="2 3">G1</strain>
    </source>
</reference>
<gene>
    <name evidence="2" type="ORF">LY90DRAFT_504672</name>
</gene>